<reference evidence="3" key="2">
    <citation type="submission" date="2020-09" db="EMBL/GenBank/DDBJ databases">
        <authorList>
            <person name="Sun Q."/>
            <person name="Kim S."/>
        </authorList>
    </citation>
    <scope>NUCLEOTIDE SEQUENCE</scope>
    <source>
        <strain evidence="3">KCTC 42731</strain>
    </source>
</reference>
<dbReference type="InterPro" id="IPR009003">
    <property type="entry name" value="Peptidase_S1_PA"/>
</dbReference>
<dbReference type="Proteomes" id="UP000623842">
    <property type="component" value="Unassembled WGS sequence"/>
</dbReference>
<evidence type="ECO:0000313" key="4">
    <source>
        <dbReference type="Proteomes" id="UP000623842"/>
    </source>
</evidence>
<name>A0A919BJS6_9GAMM</name>
<sequence>MILIAKYINKVMKLPMLNWNKNFVSRFNLTICLLFFSFCSFAADVQIVTDVAKGQGFFYSNEGKCFVVTPSHVIEDAKEIKALTASRKSYKAKLVKNFDIDLALLELKAEKKVCRGAEFSQPTKLSSLLKIYEEGVLKSKLADGSTLQTKVNIVGVDESEFLQVKPQKVKTILKQGYSGSILFIANQPSGILLEVDDGSGYVYRADALNKRLEKHFYPNGKPNNSQKETQTINEKIEGKLAKDQTVEYKFQGEANSAVEFEMLPTDGEVRYDFYILDSRGKKLFSDGEFFSNREYRFTFTPPKSGTYTVRLKGKRGHSSYHIKMSQWSLDADLRGEGNVIEIDDEISNRFAKDSVAEYKFQGEANSAVEFEMLPTDGEVRYDFYILDSRGKELFSDGEFFSNREYRFTFTPPKSGTYTVRLKGKRGHSSYHIILHAGE</sequence>
<keyword evidence="4" id="KW-1185">Reference proteome</keyword>
<dbReference type="EMBL" id="BNCK01000005">
    <property type="protein sequence ID" value="GHF94874.1"/>
    <property type="molecule type" value="Genomic_DNA"/>
</dbReference>
<feature type="chain" id="PRO_5036696244" description="GOLD domain-containing protein" evidence="1">
    <location>
        <begin position="43"/>
        <end position="438"/>
    </location>
</feature>
<dbReference type="AlphaFoldDB" id="A0A919BJS6"/>
<dbReference type="RefSeq" id="WP_189770831.1">
    <property type="nucleotide sequence ID" value="NZ_BNCK01000005.1"/>
</dbReference>
<comment type="caution">
    <text evidence="3">The sequence shown here is derived from an EMBL/GenBank/DDBJ whole genome shotgun (WGS) entry which is preliminary data.</text>
</comment>
<dbReference type="InterPro" id="IPR043504">
    <property type="entry name" value="Peptidase_S1_PA_chymotrypsin"/>
</dbReference>
<feature type="domain" description="GOLD" evidence="2">
    <location>
        <begin position="229"/>
        <end position="385"/>
    </location>
</feature>
<evidence type="ECO:0000313" key="3">
    <source>
        <dbReference type="EMBL" id="GHF94874.1"/>
    </source>
</evidence>
<gene>
    <name evidence="3" type="ORF">GCM10017161_23970</name>
</gene>
<dbReference type="PROSITE" id="PS50866">
    <property type="entry name" value="GOLD"/>
    <property type="match status" value="1"/>
</dbReference>
<proteinExistence type="predicted"/>
<reference evidence="3" key="1">
    <citation type="journal article" date="2014" name="Int. J. Syst. Evol. Microbiol.">
        <title>Complete genome sequence of Corynebacterium casei LMG S-19264T (=DSM 44701T), isolated from a smear-ripened cheese.</title>
        <authorList>
            <consortium name="US DOE Joint Genome Institute (JGI-PGF)"/>
            <person name="Walter F."/>
            <person name="Albersmeier A."/>
            <person name="Kalinowski J."/>
            <person name="Ruckert C."/>
        </authorList>
    </citation>
    <scope>NUCLEOTIDE SEQUENCE</scope>
    <source>
        <strain evidence="3">KCTC 42731</strain>
    </source>
</reference>
<evidence type="ECO:0000259" key="2">
    <source>
        <dbReference type="PROSITE" id="PS50866"/>
    </source>
</evidence>
<accession>A0A919BJS6</accession>
<organism evidence="3 4">
    <name type="scientific">Thalassotalea marina</name>
    <dbReference type="NCBI Taxonomy" id="1673741"/>
    <lineage>
        <taxon>Bacteria</taxon>
        <taxon>Pseudomonadati</taxon>
        <taxon>Pseudomonadota</taxon>
        <taxon>Gammaproteobacteria</taxon>
        <taxon>Alteromonadales</taxon>
        <taxon>Colwelliaceae</taxon>
        <taxon>Thalassotalea</taxon>
    </lineage>
</organism>
<keyword evidence="1" id="KW-0732">Signal</keyword>
<dbReference type="InterPro" id="IPR009038">
    <property type="entry name" value="GOLD_dom"/>
</dbReference>
<dbReference type="Gene3D" id="2.40.10.10">
    <property type="entry name" value="Trypsin-like serine proteases"/>
    <property type="match status" value="1"/>
</dbReference>
<dbReference type="SUPFAM" id="SSF50494">
    <property type="entry name" value="Trypsin-like serine proteases"/>
    <property type="match status" value="1"/>
</dbReference>
<feature type="signal peptide" evidence="1">
    <location>
        <begin position="1"/>
        <end position="42"/>
    </location>
</feature>
<evidence type="ECO:0000256" key="1">
    <source>
        <dbReference type="SAM" id="SignalP"/>
    </source>
</evidence>
<protein>
    <recommendedName>
        <fullName evidence="2">GOLD domain-containing protein</fullName>
    </recommendedName>
</protein>
<dbReference type="Gene3D" id="2.60.120.380">
    <property type="match status" value="2"/>
</dbReference>
<dbReference type="CDD" id="cd00146">
    <property type="entry name" value="PKD"/>
    <property type="match status" value="2"/>
</dbReference>